<organism evidence="3 4">
    <name type="scientific">Hordeum vulgare subsp. vulgare</name>
    <name type="common">Domesticated barley</name>
    <dbReference type="NCBI Taxonomy" id="112509"/>
    <lineage>
        <taxon>Eukaryota</taxon>
        <taxon>Viridiplantae</taxon>
        <taxon>Streptophyta</taxon>
        <taxon>Embryophyta</taxon>
        <taxon>Tracheophyta</taxon>
        <taxon>Spermatophyta</taxon>
        <taxon>Magnoliopsida</taxon>
        <taxon>Liliopsida</taxon>
        <taxon>Poales</taxon>
        <taxon>Poaceae</taxon>
        <taxon>BOP clade</taxon>
        <taxon>Pooideae</taxon>
        <taxon>Triticodae</taxon>
        <taxon>Triticeae</taxon>
        <taxon>Hordeinae</taxon>
        <taxon>Hordeum</taxon>
    </lineage>
</organism>
<evidence type="ECO:0000256" key="1">
    <source>
        <dbReference type="SAM" id="Coils"/>
    </source>
</evidence>
<dbReference type="PANTHER" id="PTHR37174:SF2">
    <property type="entry name" value="FORKHEAD-ASSOCIATED DOMAIN PROTEIN"/>
    <property type="match status" value="1"/>
</dbReference>
<dbReference type="Gramene" id="HORVU.MOREX.r3.3HG0282690.1">
    <property type="protein sequence ID" value="HORVU.MOREX.r3.3HG0282690.1"/>
    <property type="gene ID" value="HORVU.MOREX.r3.3HG0282690"/>
</dbReference>
<name>A0A8I6X2N9_HORVV</name>
<evidence type="ECO:0000256" key="2">
    <source>
        <dbReference type="SAM" id="MobiDB-lite"/>
    </source>
</evidence>
<accession>A0A8I6X2N9</accession>
<keyword evidence="1" id="KW-0175">Coiled coil</keyword>
<reference evidence="3" key="2">
    <citation type="submission" date="2020-10" db="EMBL/GenBank/DDBJ databases">
        <authorList>
            <person name="Scholz U."/>
            <person name="Mascher M."/>
            <person name="Fiebig A."/>
        </authorList>
    </citation>
    <scope>NUCLEOTIDE SEQUENCE [LARGE SCALE GENOMIC DNA]</scope>
    <source>
        <strain evidence="3">cv. Morex</strain>
    </source>
</reference>
<dbReference type="PANTHER" id="PTHR37174">
    <property type="entry name" value="FORKHEAD-ASSOCIATED DOMAIN PROTEIN"/>
    <property type="match status" value="1"/>
</dbReference>
<sequence>MAFASLLVAPLPPPPPAARAGWRLARPAPRRLVLAASSRGGGPAPAPAPPTFDRLREQLLQLHAEADLTQSKGTQIPRLHWHWMRCSSGNSYGESAGGTICVDRGTQSKGTQIPQLNWHWMRCSSGNCNANSARVRLVRLTEAAENLKKRAVVSVRMGRENEAVDLLVQKKKLTKALENIKERIELLDKLSAKISEVISVKQNMLIEHALHPGTTNVEDSNDDIRVFSGKIDDRVDETSDSNLAGQSERSELQMTDSFTSSKDPDPTNIMDDHSAYDDFVQHIDSQLNSLQCEIEHYTNFQLAKEVDTQQSINDKLHKLSTILKLINETRERIAMILDNTVSESGSDGLR</sequence>
<protein>
    <submittedName>
        <fullName evidence="3">Uncharacterized protein</fullName>
    </submittedName>
</protein>
<dbReference type="EnsemblPlants" id="HORVU.MOREX.r3.3HG0282690.1">
    <property type="protein sequence ID" value="HORVU.MOREX.r3.3HG0282690.1"/>
    <property type="gene ID" value="HORVU.MOREX.r3.3HG0282690"/>
</dbReference>
<dbReference type="AlphaFoldDB" id="A0A8I6X2N9"/>
<dbReference type="SMR" id="A0A8I6X2N9"/>
<evidence type="ECO:0000313" key="3">
    <source>
        <dbReference type="EnsemblPlants" id="HORVU.MOREX.r3.3HG0282690.1"/>
    </source>
</evidence>
<proteinExistence type="predicted"/>
<keyword evidence="4" id="KW-1185">Reference proteome</keyword>
<evidence type="ECO:0000313" key="4">
    <source>
        <dbReference type="Proteomes" id="UP000011116"/>
    </source>
</evidence>
<reference evidence="3" key="3">
    <citation type="submission" date="2022-01" db="UniProtKB">
        <authorList>
            <consortium name="EnsemblPlants"/>
        </authorList>
    </citation>
    <scope>IDENTIFICATION</scope>
    <source>
        <strain evidence="3">subsp. vulgare</strain>
    </source>
</reference>
<feature type="compositionally biased region" description="Basic and acidic residues" evidence="2">
    <location>
        <begin position="262"/>
        <end position="273"/>
    </location>
</feature>
<reference evidence="4" key="1">
    <citation type="journal article" date="2012" name="Nature">
        <title>A physical, genetic and functional sequence assembly of the barley genome.</title>
        <authorList>
            <consortium name="The International Barley Genome Sequencing Consortium"/>
            <person name="Mayer K.F."/>
            <person name="Waugh R."/>
            <person name="Brown J.W."/>
            <person name="Schulman A."/>
            <person name="Langridge P."/>
            <person name="Platzer M."/>
            <person name="Fincher G.B."/>
            <person name="Muehlbauer G.J."/>
            <person name="Sato K."/>
            <person name="Close T.J."/>
            <person name="Wise R.P."/>
            <person name="Stein N."/>
        </authorList>
    </citation>
    <scope>NUCLEOTIDE SEQUENCE [LARGE SCALE GENOMIC DNA]</scope>
    <source>
        <strain evidence="4">cv. Morex</strain>
    </source>
</reference>
<feature type="region of interest" description="Disordered" evidence="2">
    <location>
        <begin position="235"/>
        <end position="273"/>
    </location>
</feature>
<feature type="coiled-coil region" evidence="1">
    <location>
        <begin position="130"/>
        <end position="190"/>
    </location>
</feature>
<feature type="compositionally biased region" description="Polar residues" evidence="2">
    <location>
        <begin position="240"/>
        <end position="261"/>
    </location>
</feature>
<dbReference type="Proteomes" id="UP000011116">
    <property type="component" value="Chromosome 3H"/>
</dbReference>